<reference evidence="1" key="2">
    <citation type="journal article" date="2014" name="ISME J.">
        <title>Microbial stratification in low pH oxic and suboxic macroscopic growths along an acid mine drainage.</title>
        <authorList>
            <person name="Mendez-Garcia C."/>
            <person name="Mesa V."/>
            <person name="Sprenger R.R."/>
            <person name="Richter M."/>
            <person name="Diez M.S."/>
            <person name="Solano J."/>
            <person name="Bargiela R."/>
            <person name="Golyshina O.V."/>
            <person name="Manteca A."/>
            <person name="Ramos J.L."/>
            <person name="Gallego J.R."/>
            <person name="Llorente I."/>
            <person name="Martins Dos Santos V.A."/>
            <person name="Jensen O.N."/>
            <person name="Pelaez A.I."/>
            <person name="Sanchez J."/>
            <person name="Ferrer M."/>
        </authorList>
    </citation>
    <scope>NUCLEOTIDE SEQUENCE</scope>
</reference>
<sequence length="128" mass="14994">IFGDKSPLGEKWIGELLHGVKHEGYERMWNDLLELRKTLRGAKRKEADRLINYVSDRREMIRYPEFIAKGWQIGSGPMESQCRVLSDRVRGSGMRWDADNAEAVMALEAMEQSNQWPQYWKIAMLHNN</sequence>
<accession>T0ZML9</accession>
<gene>
    <name evidence="1" type="ORF">B1B_12823</name>
</gene>
<name>T0ZML9_9ZZZZ</name>
<dbReference type="AlphaFoldDB" id="T0ZML9"/>
<feature type="non-terminal residue" evidence="1">
    <location>
        <position position="1"/>
    </location>
</feature>
<proteinExistence type="predicted"/>
<organism evidence="1">
    <name type="scientific">mine drainage metagenome</name>
    <dbReference type="NCBI Taxonomy" id="410659"/>
    <lineage>
        <taxon>unclassified sequences</taxon>
        <taxon>metagenomes</taxon>
        <taxon>ecological metagenomes</taxon>
    </lineage>
</organism>
<comment type="caution">
    <text evidence="1">The sequence shown here is derived from an EMBL/GenBank/DDBJ whole genome shotgun (WGS) entry which is preliminary data.</text>
</comment>
<dbReference type="EMBL" id="AUZY01008427">
    <property type="protein sequence ID" value="EQD45923.1"/>
    <property type="molecule type" value="Genomic_DNA"/>
</dbReference>
<reference evidence="1" key="1">
    <citation type="submission" date="2013-08" db="EMBL/GenBank/DDBJ databases">
        <authorList>
            <person name="Mendez C."/>
            <person name="Richter M."/>
            <person name="Ferrer M."/>
            <person name="Sanchez J."/>
        </authorList>
    </citation>
    <scope>NUCLEOTIDE SEQUENCE</scope>
</reference>
<protein>
    <submittedName>
        <fullName evidence="1">Uncharacterized protein</fullName>
    </submittedName>
</protein>
<evidence type="ECO:0000313" key="1">
    <source>
        <dbReference type="EMBL" id="EQD45923.1"/>
    </source>
</evidence>